<evidence type="ECO:0000259" key="9">
    <source>
        <dbReference type="Pfam" id="PF25183"/>
    </source>
</evidence>
<keyword evidence="5" id="KW-0472">Membrane</keyword>
<feature type="region of interest" description="Disordered" evidence="7">
    <location>
        <begin position="989"/>
        <end position="1011"/>
    </location>
</feature>
<gene>
    <name evidence="10" type="ORF">J8C05_11545</name>
</gene>
<sequence>MRDVLRLKRLWLLTVALCFGFSGPAWAQAQATTGQIAGVVIDQTGAAIANATITAENPQTGFKQTTTSKANGEYVLVQLPVGSYKLTAEATNFASTTVENATVIVGRTLNVNLTLGVEAVTGEVIEVTASGVSIQTTRSEADAIQNSTAIQNLPINGRRFQDFVTLSPNAQVEPRRQQISLSGQRGIYGANVNVDGMDYNQPFFGGIRGGERSNSAFTIPQESIREFQVVSAGYSAEFGRSTGGTVNAVTKSGTNEFHGTAFYLIRPQEAARTNDFFRAQEAQFVAQGITGKINAAPTQQQFGGSVGGPIVKNKFFFFFAYEQQRLRQTRSTAFPNLALVNPATLTPSQRAVYDFYVSEQGNFEQTNDAWAPLLRLDWQITSKNLLTVRYNFSYNRALNANSNGPQIFPTTNSSLANNGAERNRNNIGVVSLYSTLTPSLFNEFRFQFAREDRPRGSNSSRPTFNSFIGNVGAVAFLPTTQYDTRTQFVNNLTVLAGNHTMKFGFEYSRVFANQLFGFNQFGNYSLIGANTTLAVINGVQVPVVPPSAPPTAQRGRFDVAANYTVQIGNRFTEYTVHQLAFFGQDSWRIRPNFTLNYGLRWEGQYNPTPAANNTNLVNIVRSVQYPIDVPGLRRNPTQIPDVTNQYAPRLGIAWDPFNNGKSVFRANGGIYYATTPLLLFADATNNFRIPPGNLSAQIPFTLPAGFNQTAFDASPATAGYRAVMGTGAAPNTVFRQFLLAGINLNNFQLGALPTVTPAQLTQIANVLNQFLPAGATPFSLSAAAAPLFISEDFRNPRSVQANFGYEYQVARGLTFGVDFSLINTVYLQRNRQLNLPAPRINPDNIPGDISLRPIFNPTVAPFATRPNLGVGQLTVRESTARSLYRAMVLRAKFERRWGQFSAFYTLSDNVSDDDNEREAGGSFPANSFDLRAERGFSNIDRRHLFVVNPVIFLPYGFEVSSVVRLQSAFPVDGIVGNIGGGSADVNRDGTLGAGSGGQLDRPYRAPGQPFPRNAFRNRPVYNVDLRLQKRFKITESQDVTISGEFFNLFNLMGLQYSGAAVTSLCNFAGLTGNALIAAQRNCGIPQANVPLNPNFLSLRERNLNSPRLGQLLLNNTLGNSVFQFQVGVRYQF</sequence>
<accession>A0ABX8B7A1</accession>
<evidence type="ECO:0000256" key="1">
    <source>
        <dbReference type="ARBA" id="ARBA00004571"/>
    </source>
</evidence>
<evidence type="ECO:0000256" key="7">
    <source>
        <dbReference type="SAM" id="MobiDB-lite"/>
    </source>
</evidence>
<evidence type="ECO:0000256" key="4">
    <source>
        <dbReference type="ARBA" id="ARBA00022692"/>
    </source>
</evidence>
<keyword evidence="6" id="KW-0998">Cell outer membrane</keyword>
<evidence type="ECO:0000256" key="8">
    <source>
        <dbReference type="SAM" id="SignalP"/>
    </source>
</evidence>
<dbReference type="EMBL" id="CP072643">
    <property type="protein sequence ID" value="QUV95471.1"/>
    <property type="molecule type" value="Genomic_DNA"/>
</dbReference>
<dbReference type="Pfam" id="PF25183">
    <property type="entry name" value="OMP_b-brl_4"/>
    <property type="match status" value="2"/>
</dbReference>
<evidence type="ECO:0000313" key="10">
    <source>
        <dbReference type="EMBL" id="QUV95471.1"/>
    </source>
</evidence>
<feature type="domain" description="TonB-dependent transporter Oar-like beta-barrel" evidence="9">
    <location>
        <begin position="356"/>
        <end position="1071"/>
    </location>
</feature>
<keyword evidence="8" id="KW-0732">Signal</keyword>
<keyword evidence="11" id="KW-1185">Reference proteome</keyword>
<dbReference type="PANTHER" id="PTHR30069">
    <property type="entry name" value="TONB-DEPENDENT OUTER MEMBRANE RECEPTOR"/>
    <property type="match status" value="1"/>
</dbReference>
<evidence type="ECO:0000256" key="5">
    <source>
        <dbReference type="ARBA" id="ARBA00023136"/>
    </source>
</evidence>
<keyword evidence="2" id="KW-0813">Transport</keyword>
<dbReference type="InterPro" id="IPR036942">
    <property type="entry name" value="Beta-barrel_TonB_sf"/>
</dbReference>
<proteinExistence type="predicted"/>
<dbReference type="InterPro" id="IPR057601">
    <property type="entry name" value="Oar-like_b-barrel"/>
</dbReference>
<dbReference type="SUPFAM" id="SSF49452">
    <property type="entry name" value="Starch-binding domain-like"/>
    <property type="match status" value="1"/>
</dbReference>
<dbReference type="Gene3D" id="2.40.170.20">
    <property type="entry name" value="TonB-dependent receptor, beta-barrel domain"/>
    <property type="match status" value="1"/>
</dbReference>
<evidence type="ECO:0000256" key="6">
    <source>
        <dbReference type="ARBA" id="ARBA00023237"/>
    </source>
</evidence>
<dbReference type="PANTHER" id="PTHR30069:SF46">
    <property type="entry name" value="OAR PROTEIN"/>
    <property type="match status" value="1"/>
</dbReference>
<dbReference type="Gene3D" id="2.60.40.1120">
    <property type="entry name" value="Carboxypeptidase-like, regulatory domain"/>
    <property type="match status" value="1"/>
</dbReference>
<keyword evidence="10" id="KW-0675">Receptor</keyword>
<dbReference type="SUPFAM" id="SSF56935">
    <property type="entry name" value="Porins"/>
    <property type="match status" value="1"/>
</dbReference>
<keyword evidence="4" id="KW-0812">Transmembrane</keyword>
<evidence type="ECO:0000313" key="11">
    <source>
        <dbReference type="Proteomes" id="UP000677668"/>
    </source>
</evidence>
<name>A0ABX8B7A1_9BACT</name>
<protein>
    <submittedName>
        <fullName evidence="10">TonB-dependent receptor</fullName>
    </submittedName>
</protein>
<dbReference type="Pfam" id="PF13620">
    <property type="entry name" value="CarboxypepD_reg"/>
    <property type="match status" value="1"/>
</dbReference>
<comment type="subcellular location">
    <subcellularLocation>
        <location evidence="1">Cell outer membrane</location>
        <topology evidence="1">Multi-pass membrane protein</topology>
    </subcellularLocation>
</comment>
<feature type="domain" description="TonB-dependent transporter Oar-like beta-barrel" evidence="9">
    <location>
        <begin position="249"/>
        <end position="337"/>
    </location>
</feature>
<dbReference type="Proteomes" id="UP000677668">
    <property type="component" value="Chromosome 2"/>
</dbReference>
<evidence type="ECO:0000256" key="3">
    <source>
        <dbReference type="ARBA" id="ARBA00022452"/>
    </source>
</evidence>
<feature type="signal peptide" evidence="8">
    <location>
        <begin position="1"/>
        <end position="27"/>
    </location>
</feature>
<organism evidence="10 11">
    <name type="scientific">Chloracidobacterium sp. N</name>
    <dbReference type="NCBI Taxonomy" id="2821540"/>
    <lineage>
        <taxon>Bacteria</taxon>
        <taxon>Pseudomonadati</taxon>
        <taxon>Acidobacteriota</taxon>
        <taxon>Terriglobia</taxon>
        <taxon>Terriglobales</taxon>
        <taxon>Acidobacteriaceae</taxon>
        <taxon>Chloracidobacterium</taxon>
        <taxon>Chloracidobacterium aggregatum</taxon>
    </lineage>
</organism>
<dbReference type="InterPro" id="IPR013784">
    <property type="entry name" value="Carb-bd-like_fold"/>
</dbReference>
<evidence type="ECO:0000256" key="2">
    <source>
        <dbReference type="ARBA" id="ARBA00022448"/>
    </source>
</evidence>
<keyword evidence="3" id="KW-1134">Transmembrane beta strand</keyword>
<dbReference type="RefSeq" id="WP_211423694.1">
    <property type="nucleotide sequence ID" value="NZ_CP072643.1"/>
</dbReference>
<feature type="chain" id="PRO_5045894901" evidence="8">
    <location>
        <begin position="28"/>
        <end position="1132"/>
    </location>
</feature>
<reference evidence="10 11" key="1">
    <citation type="submission" date="2021-03" db="EMBL/GenBank/DDBJ databases">
        <title>Genomic and phenotypic characterization of Chloracidobacterium isolates provides evidence for multiple species.</title>
        <authorList>
            <person name="Saini M.K."/>
            <person name="Costas A.M.G."/>
            <person name="Tank M."/>
            <person name="Bryant D.A."/>
        </authorList>
    </citation>
    <scope>NUCLEOTIDE SEQUENCE [LARGE SCALE GENOMIC DNA]</scope>
    <source>
        <strain evidence="10 11">N</strain>
    </source>
</reference>
<dbReference type="InterPro" id="IPR039426">
    <property type="entry name" value="TonB-dep_rcpt-like"/>
</dbReference>